<accession>A0ABR8SFK0</accession>
<reference evidence="2 3" key="1">
    <citation type="submission" date="2020-08" db="EMBL/GenBank/DDBJ databases">
        <title>A Genomic Blueprint of the Chicken Gut Microbiome.</title>
        <authorList>
            <person name="Gilroy R."/>
            <person name="Ravi A."/>
            <person name="Getino M."/>
            <person name="Pursley I."/>
            <person name="Horton D.L."/>
            <person name="Alikhan N.-F."/>
            <person name="Baker D."/>
            <person name="Gharbi K."/>
            <person name="Hall N."/>
            <person name="Watson M."/>
            <person name="Adriaenssens E.M."/>
            <person name="Foster-Nyarko E."/>
            <person name="Jarju S."/>
            <person name="Secka A."/>
            <person name="Antonio M."/>
            <person name="Oren A."/>
            <person name="Chaudhuri R."/>
            <person name="La Ragione R.M."/>
            <person name="Hildebrand F."/>
            <person name="Pallen M.J."/>
        </authorList>
    </citation>
    <scope>NUCLEOTIDE SEQUENCE [LARGE SCALE GENOMIC DNA]</scope>
    <source>
        <strain evidence="2 3">Sa2CVA6</strain>
    </source>
</reference>
<keyword evidence="3" id="KW-1185">Reference proteome</keyword>
<feature type="region of interest" description="Disordered" evidence="1">
    <location>
        <begin position="41"/>
        <end position="68"/>
    </location>
</feature>
<protein>
    <submittedName>
        <fullName evidence="2">Uncharacterized protein</fullName>
    </submittedName>
</protein>
<gene>
    <name evidence="2" type="ORF">H9646_16740</name>
</gene>
<evidence type="ECO:0000313" key="3">
    <source>
        <dbReference type="Proteomes" id="UP000634919"/>
    </source>
</evidence>
<name>A0ABR8SFK0_9BURK</name>
<comment type="caution">
    <text evidence="2">The sequence shown here is derived from an EMBL/GenBank/DDBJ whole genome shotgun (WGS) entry which is preliminary data.</text>
</comment>
<organism evidence="2 3">
    <name type="scientific">Comamonas avium</name>
    <dbReference type="NCBI Taxonomy" id="2762231"/>
    <lineage>
        <taxon>Bacteria</taxon>
        <taxon>Pseudomonadati</taxon>
        <taxon>Pseudomonadota</taxon>
        <taxon>Betaproteobacteria</taxon>
        <taxon>Burkholderiales</taxon>
        <taxon>Comamonadaceae</taxon>
        <taxon>Comamonas</taxon>
    </lineage>
</organism>
<dbReference type="EMBL" id="JACSQK010000009">
    <property type="protein sequence ID" value="MBD7962119.1"/>
    <property type="molecule type" value="Genomic_DNA"/>
</dbReference>
<evidence type="ECO:0000313" key="2">
    <source>
        <dbReference type="EMBL" id="MBD7962119.1"/>
    </source>
</evidence>
<dbReference type="RefSeq" id="WP_191724532.1">
    <property type="nucleotide sequence ID" value="NZ_JACSQK010000009.1"/>
</dbReference>
<proteinExistence type="predicted"/>
<sequence length="68" mass="7807">MATFKRFRGLAGKARYEPHSHAEWLKERELMRQSEVERLARHTKSVSPEEIRQSLCTPTNPIGSADAI</sequence>
<dbReference type="Proteomes" id="UP000634919">
    <property type="component" value="Unassembled WGS sequence"/>
</dbReference>
<evidence type="ECO:0000256" key="1">
    <source>
        <dbReference type="SAM" id="MobiDB-lite"/>
    </source>
</evidence>